<dbReference type="EMBL" id="JAOPJF010000007">
    <property type="protein sequence ID" value="KAK1148425.1"/>
    <property type="molecule type" value="Genomic_DNA"/>
</dbReference>
<keyword evidence="2" id="KW-1185">Reference proteome</keyword>
<accession>A0ACC3BCF6</accession>
<reference evidence="1 2" key="1">
    <citation type="journal article" date="2023" name="ACS Omega">
        <title>Identification of the Neoaspergillic Acid Biosynthesis Gene Cluster by Establishing an In Vitro CRISPR-Ribonucleoprotein Genetic System in Aspergillus melleus.</title>
        <authorList>
            <person name="Yuan B."/>
            <person name="Grau M.F."/>
            <person name="Murata R.M."/>
            <person name="Torok T."/>
            <person name="Venkateswaran K."/>
            <person name="Stajich J.E."/>
            <person name="Wang C.C.C."/>
        </authorList>
    </citation>
    <scope>NUCLEOTIDE SEQUENCE [LARGE SCALE GENOMIC DNA]</scope>
    <source>
        <strain evidence="1 2">IMV 1140</strain>
    </source>
</reference>
<name>A0ACC3BCF6_9EURO</name>
<organism evidence="1 2">
    <name type="scientific">Aspergillus melleus</name>
    <dbReference type="NCBI Taxonomy" id="138277"/>
    <lineage>
        <taxon>Eukaryota</taxon>
        <taxon>Fungi</taxon>
        <taxon>Dikarya</taxon>
        <taxon>Ascomycota</taxon>
        <taxon>Pezizomycotina</taxon>
        <taxon>Eurotiomycetes</taxon>
        <taxon>Eurotiomycetidae</taxon>
        <taxon>Eurotiales</taxon>
        <taxon>Aspergillaceae</taxon>
        <taxon>Aspergillus</taxon>
        <taxon>Aspergillus subgen. Circumdati</taxon>
    </lineage>
</organism>
<sequence length="501" mass="55896">MKVDGPSASRNLSICTVDASNSSMDAQGNNDSMGHSRPMNPAASTPTFQDALQRRPQPNNLDAFASELDKMLIDELLMLSVRVRASMLVSELRTFEDQTGPRATHAVVSPPPFISAFFKYTNAFLSGAYVIRAIELLLVYDLPHLKRLGRVTASASPPKYVWKPFPTALGAKRLLWICDLLVNPRAIGWSYGPVRYLPPLRDHRQSKRALDDVNAVDQDAQEPPATFAKRQFRRILFGYLILDAYQSTFGRNYLRLCETLATAGTAGLGTHLSTEATEILVRTYLFGPVCWLTSYAFVDGVHALFGLVGVNVFGNVSPKLSAEPWMYPSLFGPVQSLFTFRLRDIWGKFWHDLCRRPFLALSVSLIPKSAPPYLKQLVVLYTSFTLSGIIHALGSYAVSRNAQTAGMMMYFFFVLPTCIAMQQIFSGELLPRLLPQNRVSRIIIWALDASFVWAWANLTCPWFIEYSMLPQSMASIPMPFSFWGWASRSQGLALAGGTIYG</sequence>
<comment type="caution">
    <text evidence="1">The sequence shown here is derived from an EMBL/GenBank/DDBJ whole genome shotgun (WGS) entry which is preliminary data.</text>
</comment>
<proteinExistence type="predicted"/>
<evidence type="ECO:0000313" key="1">
    <source>
        <dbReference type="EMBL" id="KAK1148425.1"/>
    </source>
</evidence>
<gene>
    <name evidence="1" type="ORF">N8T08_009428</name>
</gene>
<evidence type="ECO:0000313" key="2">
    <source>
        <dbReference type="Proteomes" id="UP001177260"/>
    </source>
</evidence>
<dbReference type="Proteomes" id="UP001177260">
    <property type="component" value="Unassembled WGS sequence"/>
</dbReference>
<protein>
    <submittedName>
        <fullName evidence="1">Uncharacterized protein</fullName>
    </submittedName>
</protein>